<dbReference type="Proteomes" id="UP000030678">
    <property type="component" value="Unassembled WGS sequence"/>
</dbReference>
<feature type="domain" description="DUF7580" evidence="1">
    <location>
        <begin position="3"/>
        <end position="272"/>
    </location>
</feature>
<dbReference type="EMBL" id="KB822704">
    <property type="protein sequence ID" value="ETI24882.1"/>
    <property type="molecule type" value="Genomic_DNA"/>
</dbReference>
<dbReference type="OrthoDB" id="3565018at2759"/>
<evidence type="ECO:0000313" key="3">
    <source>
        <dbReference type="Proteomes" id="UP000030678"/>
    </source>
</evidence>
<evidence type="ECO:0000313" key="2">
    <source>
        <dbReference type="EMBL" id="ETI24882.1"/>
    </source>
</evidence>
<organism evidence="2 3">
    <name type="scientific">Cladophialophora carrionii CBS 160.54</name>
    <dbReference type="NCBI Taxonomy" id="1279043"/>
    <lineage>
        <taxon>Eukaryota</taxon>
        <taxon>Fungi</taxon>
        <taxon>Dikarya</taxon>
        <taxon>Ascomycota</taxon>
        <taxon>Pezizomycotina</taxon>
        <taxon>Eurotiomycetes</taxon>
        <taxon>Chaetothyriomycetidae</taxon>
        <taxon>Chaetothyriales</taxon>
        <taxon>Herpotrichiellaceae</taxon>
        <taxon>Cladophialophora</taxon>
    </lineage>
</organism>
<reference evidence="2 3" key="1">
    <citation type="submission" date="2013-03" db="EMBL/GenBank/DDBJ databases">
        <title>The Genome Sequence of Cladophialophora carrionii CBS 160.54.</title>
        <authorList>
            <consortium name="The Broad Institute Genomics Platform"/>
            <person name="Cuomo C."/>
            <person name="de Hoog S."/>
            <person name="Gorbushina A."/>
            <person name="Walker B."/>
            <person name="Young S.K."/>
            <person name="Zeng Q."/>
            <person name="Gargeya S."/>
            <person name="Fitzgerald M."/>
            <person name="Haas B."/>
            <person name="Abouelleil A."/>
            <person name="Allen A.W."/>
            <person name="Alvarado L."/>
            <person name="Arachchi H.M."/>
            <person name="Berlin A.M."/>
            <person name="Chapman S.B."/>
            <person name="Gainer-Dewar J."/>
            <person name="Goldberg J."/>
            <person name="Griggs A."/>
            <person name="Gujja S."/>
            <person name="Hansen M."/>
            <person name="Howarth C."/>
            <person name="Imamovic A."/>
            <person name="Ireland A."/>
            <person name="Larimer J."/>
            <person name="McCowan C."/>
            <person name="Murphy C."/>
            <person name="Pearson M."/>
            <person name="Poon T.W."/>
            <person name="Priest M."/>
            <person name="Roberts A."/>
            <person name="Saif S."/>
            <person name="Shea T."/>
            <person name="Sisk P."/>
            <person name="Sykes S."/>
            <person name="Wortman J."/>
            <person name="Nusbaum C."/>
            <person name="Birren B."/>
        </authorList>
    </citation>
    <scope>NUCLEOTIDE SEQUENCE [LARGE SCALE GENOMIC DNA]</scope>
    <source>
        <strain evidence="2 3">CBS 160.54</strain>
    </source>
</reference>
<dbReference type="PANTHER" id="PTHR35186:SF4">
    <property type="entry name" value="PRION-INHIBITION AND PROPAGATION HELO DOMAIN-CONTAINING PROTEIN"/>
    <property type="match status" value="1"/>
</dbReference>
<proteinExistence type="predicted"/>
<dbReference type="RefSeq" id="XP_008726818.1">
    <property type="nucleotide sequence ID" value="XM_008728596.1"/>
</dbReference>
<gene>
    <name evidence="2" type="ORF">G647_04252</name>
</gene>
<dbReference type="HOGENOM" id="CLU_799262_0_0_1"/>
<dbReference type="GeneID" id="19982745"/>
<dbReference type="InterPro" id="IPR056002">
    <property type="entry name" value="DUF7580"/>
</dbReference>
<dbReference type="PANTHER" id="PTHR35186">
    <property type="entry name" value="ANK_REP_REGION DOMAIN-CONTAINING PROTEIN"/>
    <property type="match status" value="1"/>
</dbReference>
<dbReference type="Pfam" id="PF24476">
    <property type="entry name" value="DUF7580"/>
    <property type="match status" value="1"/>
</dbReference>
<dbReference type="AlphaFoldDB" id="V9DG15"/>
<protein>
    <recommendedName>
        <fullName evidence="1">DUF7580 domain-containing protein</fullName>
    </recommendedName>
</protein>
<evidence type="ECO:0000259" key="1">
    <source>
        <dbReference type="Pfam" id="PF24476"/>
    </source>
</evidence>
<accession>V9DG15</accession>
<dbReference type="VEuPathDB" id="FungiDB:G647_04252"/>
<name>V9DG15_9EURO</name>
<sequence>MTIRKQADDLHSALARAWATNCHSKHEAKLFLEDRVEQSSLSRRQQHTLPIQVLQCVFTGSSAQGQGFWHESRVQIFDDTQSSLPASAVSPSGFRITINAPRASTSSRTQDIGTICSAIEKGEVDQQHIAFSLTSGCRTEVDGGCQDAFTTSQAKETVGLKDLLLSTSQGSGGLLRSAWDVKILLALNLASSFLQLLRTPWIAPALSKDTVTLLRASDGDAEISKPLLSVSFEALPNSPAASTTKFELKESLVELGIMLLKSGTGRPLRRDSASGPGPLRPFERQGYALEWLGSILETLPPSYHRAVSHCFTGATTASPPPKGWVDMSLWENMCGNVIVLLAKLVLT</sequence>